<dbReference type="Gene3D" id="1.10.420.10">
    <property type="entry name" value="Peroxidase, domain 2"/>
    <property type="match status" value="1"/>
</dbReference>
<evidence type="ECO:0000256" key="2">
    <source>
        <dbReference type="ARBA" id="ARBA00022958"/>
    </source>
</evidence>
<dbReference type="PANTHER" id="PTHR31356:SF1">
    <property type="entry name" value="L-ASCORBATE PEROXIDASE S, CHLOROPLASTIC_MITOCHONDRIAL"/>
    <property type="match status" value="1"/>
</dbReference>
<dbReference type="GO" id="GO:0020037">
    <property type="term" value="F:heme binding"/>
    <property type="evidence" value="ECO:0007669"/>
    <property type="project" value="InterPro"/>
</dbReference>
<keyword evidence="1" id="KW-0106">Calcium</keyword>
<gene>
    <name evidence="7" type="ORF">A4U43_C09F14670</name>
</gene>
<dbReference type="AlphaFoldDB" id="A0A5P1E7Q2"/>
<dbReference type="GO" id="GO:0042744">
    <property type="term" value="P:hydrogen peroxide catabolic process"/>
    <property type="evidence" value="ECO:0007669"/>
    <property type="project" value="TreeGrafter"/>
</dbReference>
<dbReference type="GO" id="GO:0016688">
    <property type="term" value="F:L-ascorbate peroxidase activity"/>
    <property type="evidence" value="ECO:0007669"/>
    <property type="project" value="UniProtKB-EC"/>
</dbReference>
<dbReference type="Proteomes" id="UP000243459">
    <property type="component" value="Chromosome 9"/>
</dbReference>
<dbReference type="EMBL" id="CM007389">
    <property type="protein sequence ID" value="ONK58594.1"/>
    <property type="molecule type" value="Genomic_DNA"/>
</dbReference>
<keyword evidence="8" id="KW-1185">Reference proteome</keyword>
<reference evidence="8" key="1">
    <citation type="journal article" date="2017" name="Nat. Commun.">
        <title>The asparagus genome sheds light on the origin and evolution of a young Y chromosome.</title>
        <authorList>
            <person name="Harkess A."/>
            <person name="Zhou J."/>
            <person name="Xu C."/>
            <person name="Bowers J.E."/>
            <person name="Van der Hulst R."/>
            <person name="Ayyampalayam S."/>
            <person name="Mercati F."/>
            <person name="Riccardi P."/>
            <person name="McKain M.R."/>
            <person name="Kakrana A."/>
            <person name="Tang H."/>
            <person name="Ray J."/>
            <person name="Groenendijk J."/>
            <person name="Arikit S."/>
            <person name="Mathioni S.M."/>
            <person name="Nakano M."/>
            <person name="Shan H."/>
            <person name="Telgmann-Rauber A."/>
            <person name="Kanno A."/>
            <person name="Yue Z."/>
            <person name="Chen H."/>
            <person name="Li W."/>
            <person name="Chen Y."/>
            <person name="Xu X."/>
            <person name="Zhang Y."/>
            <person name="Luo S."/>
            <person name="Chen H."/>
            <person name="Gao J."/>
            <person name="Mao Z."/>
            <person name="Pires J.C."/>
            <person name="Luo M."/>
            <person name="Kudrna D."/>
            <person name="Wing R.A."/>
            <person name="Meyers B.C."/>
            <person name="Yi K."/>
            <person name="Kong H."/>
            <person name="Lavrijsen P."/>
            <person name="Sunseri F."/>
            <person name="Falavigna A."/>
            <person name="Ye Y."/>
            <person name="Leebens-Mack J.H."/>
            <person name="Chen G."/>
        </authorList>
    </citation>
    <scope>NUCLEOTIDE SEQUENCE [LARGE SCALE GENOMIC DNA]</scope>
    <source>
        <strain evidence="8">cv. DH0086</strain>
    </source>
</reference>
<evidence type="ECO:0000256" key="1">
    <source>
        <dbReference type="ARBA" id="ARBA00022837"/>
    </source>
</evidence>
<evidence type="ECO:0000256" key="4">
    <source>
        <dbReference type="ARBA" id="ARBA00047994"/>
    </source>
</evidence>
<keyword evidence="2" id="KW-0630">Potassium</keyword>
<evidence type="ECO:0000313" key="8">
    <source>
        <dbReference type="Proteomes" id="UP000243459"/>
    </source>
</evidence>
<comment type="catalytic activity">
    <reaction evidence="4">
        <text>L-ascorbate + H2O2 = L-dehydroascorbate + 2 H2O</text>
        <dbReference type="Rhea" id="RHEA:22996"/>
        <dbReference type="ChEBI" id="CHEBI:15377"/>
        <dbReference type="ChEBI" id="CHEBI:16240"/>
        <dbReference type="ChEBI" id="CHEBI:38290"/>
        <dbReference type="ChEBI" id="CHEBI:58539"/>
        <dbReference type="EC" id="1.11.1.11"/>
    </reaction>
</comment>
<protein>
    <recommendedName>
        <fullName evidence="6">Plant heme peroxidase family profile domain-containing protein</fullName>
    </recommendedName>
</protein>
<dbReference type="InterPro" id="IPR002016">
    <property type="entry name" value="Haem_peroxidase"/>
</dbReference>
<sequence>MMRVHMTRILKNGQKDEELMEVYDLKLNLKMQPMLLIQPIKDKYSGVTYADLFQLASATAVEEAGGPKIPMKYGRVDVTGPEQCPEEGKLPDAGPPSHAEHLQNVFYRTGLNDQEIVALSGAPTLGRSRPERSGWGKPETKYTVKDSFLWKFSFVTSSQQSAM</sequence>
<dbReference type="InterPro" id="IPR010255">
    <property type="entry name" value="Haem_peroxidase_sf"/>
</dbReference>
<proteinExistence type="inferred from homology"/>
<dbReference type="OMA" id="RVHMTRI"/>
<dbReference type="Gramene" id="ONK58594">
    <property type="protein sequence ID" value="ONK58594"/>
    <property type="gene ID" value="A4U43_C09F14670"/>
</dbReference>
<keyword evidence="3" id="KW-0560">Oxidoreductase</keyword>
<feature type="domain" description="Plant heme peroxidase family profile" evidence="6">
    <location>
        <begin position="47"/>
        <end position="129"/>
    </location>
</feature>
<comment type="similarity">
    <text evidence="5">Belongs to the peroxidase family.</text>
</comment>
<dbReference type="Pfam" id="PF00141">
    <property type="entry name" value="peroxidase"/>
    <property type="match status" value="1"/>
</dbReference>
<dbReference type="InterPro" id="IPR002207">
    <property type="entry name" value="Peroxidase_I"/>
</dbReference>
<dbReference type="PROSITE" id="PS50873">
    <property type="entry name" value="PEROXIDASE_4"/>
    <property type="match status" value="1"/>
</dbReference>
<dbReference type="InterPro" id="IPR044831">
    <property type="entry name" value="Ccp1-like"/>
</dbReference>
<evidence type="ECO:0000259" key="6">
    <source>
        <dbReference type="PROSITE" id="PS50873"/>
    </source>
</evidence>
<evidence type="ECO:0000256" key="5">
    <source>
        <dbReference type="RuleBase" id="RU004241"/>
    </source>
</evidence>
<evidence type="ECO:0000256" key="3">
    <source>
        <dbReference type="ARBA" id="ARBA00023002"/>
    </source>
</evidence>
<dbReference type="SUPFAM" id="SSF48113">
    <property type="entry name" value="Heme-dependent peroxidases"/>
    <property type="match status" value="1"/>
</dbReference>
<evidence type="ECO:0000313" key="7">
    <source>
        <dbReference type="EMBL" id="ONK58594.1"/>
    </source>
</evidence>
<dbReference type="GO" id="GO:0000302">
    <property type="term" value="P:response to reactive oxygen species"/>
    <property type="evidence" value="ECO:0007669"/>
    <property type="project" value="TreeGrafter"/>
</dbReference>
<accession>A0A5P1E7Q2</accession>
<name>A0A5P1E7Q2_ASPOF</name>
<dbReference type="PRINTS" id="PR00458">
    <property type="entry name" value="PEROXIDASE"/>
</dbReference>
<dbReference type="PANTHER" id="PTHR31356">
    <property type="entry name" value="THYLAKOID LUMENAL 29 KDA PROTEIN, CHLOROPLASTIC-RELATED"/>
    <property type="match status" value="1"/>
</dbReference>
<dbReference type="GO" id="GO:0034599">
    <property type="term" value="P:cellular response to oxidative stress"/>
    <property type="evidence" value="ECO:0007669"/>
    <property type="project" value="InterPro"/>
</dbReference>
<dbReference type="PRINTS" id="PR00459">
    <property type="entry name" value="ASPEROXIDASE"/>
</dbReference>
<organism evidence="7 8">
    <name type="scientific">Asparagus officinalis</name>
    <name type="common">Garden asparagus</name>
    <dbReference type="NCBI Taxonomy" id="4686"/>
    <lineage>
        <taxon>Eukaryota</taxon>
        <taxon>Viridiplantae</taxon>
        <taxon>Streptophyta</taxon>
        <taxon>Embryophyta</taxon>
        <taxon>Tracheophyta</taxon>
        <taxon>Spermatophyta</taxon>
        <taxon>Magnoliopsida</taxon>
        <taxon>Liliopsida</taxon>
        <taxon>Asparagales</taxon>
        <taxon>Asparagaceae</taxon>
        <taxon>Asparagoideae</taxon>
        <taxon>Asparagus</taxon>
    </lineage>
</organism>
<dbReference type="Gene3D" id="1.10.520.10">
    <property type="match status" value="1"/>
</dbReference>